<keyword evidence="7" id="KW-0472">Membrane</keyword>
<dbReference type="InterPro" id="IPR007653">
    <property type="entry name" value="SPC3"/>
</dbReference>
<evidence type="ECO:0000256" key="10">
    <source>
        <dbReference type="ARBA" id="ARBA00045670"/>
    </source>
</evidence>
<evidence type="ECO:0000256" key="6">
    <source>
        <dbReference type="ARBA" id="ARBA00022989"/>
    </source>
</evidence>
<dbReference type="GO" id="GO:0005787">
    <property type="term" value="C:signal peptidase complex"/>
    <property type="evidence" value="ECO:0007669"/>
    <property type="project" value="InterPro"/>
</dbReference>
<dbReference type="Pfam" id="PF04573">
    <property type="entry name" value="SPC22"/>
    <property type="match status" value="1"/>
</dbReference>
<reference evidence="12" key="1">
    <citation type="journal article" date="2018" name="Nat. Microbiol.">
        <title>Leveraging single-cell genomics to expand the fungal tree of life.</title>
        <authorList>
            <person name="Ahrendt S.R."/>
            <person name="Quandt C.A."/>
            <person name="Ciobanu D."/>
            <person name="Clum A."/>
            <person name="Salamov A."/>
            <person name="Andreopoulos B."/>
            <person name="Cheng J.F."/>
            <person name="Woyke T."/>
            <person name="Pelin A."/>
            <person name="Henrissat B."/>
            <person name="Reynolds N.K."/>
            <person name="Benny G.L."/>
            <person name="Smith M.E."/>
            <person name="James T.Y."/>
            <person name="Grigoriev I.V."/>
        </authorList>
    </citation>
    <scope>NUCLEOTIDE SEQUENCE [LARGE SCALE GENOMIC DNA]</scope>
    <source>
        <strain evidence="12">ATCC 52028</strain>
    </source>
</reference>
<keyword evidence="4" id="KW-0256">Endoplasmic reticulum</keyword>
<evidence type="ECO:0000256" key="3">
    <source>
        <dbReference type="ARBA" id="ARBA00022692"/>
    </source>
</evidence>
<name>A0A4P9WZ65_9FUNG</name>
<evidence type="ECO:0000313" key="11">
    <source>
        <dbReference type="EMBL" id="RKO97608.1"/>
    </source>
</evidence>
<dbReference type="PANTHER" id="PTHR12804:SF0">
    <property type="entry name" value="SIGNAL PEPTIDASE COMPLEX SUBUNIT 3"/>
    <property type="match status" value="1"/>
</dbReference>
<evidence type="ECO:0000256" key="9">
    <source>
        <dbReference type="ARBA" id="ARBA00033146"/>
    </source>
</evidence>
<protein>
    <recommendedName>
        <fullName evidence="8">Signal peptidase complex subunit 3</fullName>
    </recommendedName>
    <alternativeName>
        <fullName evidence="9">Microsomal signal peptidase subunit 3</fullName>
    </alternativeName>
</protein>
<dbReference type="PANTHER" id="PTHR12804">
    <property type="entry name" value="MICROSOMAL SIGNAL PEPTIDASE 23 KD SUBUNIT SPC22/23"/>
    <property type="match status" value="1"/>
</dbReference>
<comment type="subcellular location">
    <subcellularLocation>
        <location evidence="1">Endoplasmic reticulum membrane</location>
        <topology evidence="1">Single-pass type II membrane protein</topology>
    </subcellularLocation>
</comment>
<keyword evidence="5" id="KW-0735">Signal-anchor</keyword>
<dbReference type="AlphaFoldDB" id="A0A4P9WZ65"/>
<dbReference type="Proteomes" id="UP000268535">
    <property type="component" value="Unassembled WGS sequence"/>
</dbReference>
<gene>
    <name evidence="11" type="ORF">CAUPRSCDRAFT_582</name>
</gene>
<accession>A0A4P9WZ65</accession>
<evidence type="ECO:0000256" key="4">
    <source>
        <dbReference type="ARBA" id="ARBA00022824"/>
    </source>
</evidence>
<organism evidence="11 12">
    <name type="scientific">Caulochytrium protostelioides</name>
    <dbReference type="NCBI Taxonomy" id="1555241"/>
    <lineage>
        <taxon>Eukaryota</taxon>
        <taxon>Fungi</taxon>
        <taxon>Fungi incertae sedis</taxon>
        <taxon>Chytridiomycota</taxon>
        <taxon>Chytridiomycota incertae sedis</taxon>
        <taxon>Chytridiomycetes</taxon>
        <taxon>Caulochytriales</taxon>
        <taxon>Caulochytriaceae</taxon>
        <taxon>Caulochytrium</taxon>
    </lineage>
</organism>
<feature type="non-terminal residue" evidence="11">
    <location>
        <position position="1"/>
    </location>
</feature>
<dbReference type="GO" id="GO:0045047">
    <property type="term" value="P:protein targeting to ER"/>
    <property type="evidence" value="ECO:0007669"/>
    <property type="project" value="TreeGrafter"/>
</dbReference>
<evidence type="ECO:0000256" key="1">
    <source>
        <dbReference type="ARBA" id="ARBA00004648"/>
    </source>
</evidence>
<dbReference type="GO" id="GO:0006465">
    <property type="term" value="P:signal peptide processing"/>
    <property type="evidence" value="ECO:0007669"/>
    <property type="project" value="InterPro"/>
</dbReference>
<feature type="non-terminal residue" evidence="11">
    <location>
        <position position="89"/>
    </location>
</feature>
<sequence length="89" mass="10414">VWFNLDADLRPWFHWNTKQLHVYAVVAFETPQHHSNEIVIWDHIVTSVDQARLQLSKQKAEYLVSDIAHKLSGLNGTLRLEWNVVPWVG</sequence>
<evidence type="ECO:0000256" key="7">
    <source>
        <dbReference type="ARBA" id="ARBA00023136"/>
    </source>
</evidence>
<keyword evidence="6" id="KW-1133">Transmembrane helix</keyword>
<dbReference type="EMBL" id="ML009215">
    <property type="protein sequence ID" value="RKO97608.1"/>
    <property type="molecule type" value="Genomic_DNA"/>
</dbReference>
<evidence type="ECO:0000313" key="12">
    <source>
        <dbReference type="Proteomes" id="UP000268535"/>
    </source>
</evidence>
<comment type="similarity">
    <text evidence="2">Belongs to the SPCS3 family.</text>
</comment>
<evidence type="ECO:0000256" key="5">
    <source>
        <dbReference type="ARBA" id="ARBA00022968"/>
    </source>
</evidence>
<evidence type="ECO:0000256" key="2">
    <source>
        <dbReference type="ARBA" id="ARBA00009289"/>
    </source>
</evidence>
<proteinExistence type="inferred from homology"/>
<evidence type="ECO:0000256" key="8">
    <source>
        <dbReference type="ARBA" id="ARBA00029556"/>
    </source>
</evidence>
<comment type="function">
    <text evidence="10">Essential component of the signal peptidase complex (SPC) which catalyzes the cleavage of N-terminal signal sequences from nascent proteins as they are translocated into the lumen of the endoplasmic reticulum. Essential for the SPC catalytic activity, possibly by stabilizing and positioning the active center of the complex close to the lumenal surface. Essential for viability.</text>
</comment>
<keyword evidence="3" id="KW-0812">Transmembrane</keyword>